<organism evidence="4">
    <name type="scientific">marine metagenome</name>
    <dbReference type="NCBI Taxonomy" id="408172"/>
    <lineage>
        <taxon>unclassified sequences</taxon>
        <taxon>metagenomes</taxon>
        <taxon>ecological metagenomes</taxon>
    </lineage>
</organism>
<name>A0A381ZG53_9ZZZZ</name>
<dbReference type="PROSITE" id="PS51188">
    <property type="entry name" value="ZF_CR"/>
    <property type="match status" value="1"/>
</dbReference>
<dbReference type="SUPFAM" id="SSF46565">
    <property type="entry name" value="Chaperone J-domain"/>
    <property type="match status" value="1"/>
</dbReference>
<protein>
    <recommendedName>
        <fullName evidence="5">J domain-containing protein</fullName>
    </recommendedName>
</protein>
<dbReference type="InterPro" id="IPR008971">
    <property type="entry name" value="HSP40/DnaJ_pept-bd"/>
</dbReference>
<dbReference type="InterPro" id="IPR036410">
    <property type="entry name" value="HSP_DnaJ_Cys-rich_dom_sf"/>
</dbReference>
<dbReference type="SUPFAM" id="SSF49493">
    <property type="entry name" value="HSP40/DnaJ peptide-binding domain"/>
    <property type="match status" value="1"/>
</dbReference>
<proteinExistence type="predicted"/>
<dbReference type="InterPro" id="IPR036869">
    <property type="entry name" value="J_dom_sf"/>
</dbReference>
<feature type="domain" description="CR-type" evidence="3">
    <location>
        <begin position="152"/>
        <end position="230"/>
    </location>
</feature>
<dbReference type="Pfam" id="PF00684">
    <property type="entry name" value="DnaJ_CXXCXGXG"/>
    <property type="match status" value="1"/>
</dbReference>
<accession>A0A381ZG53</accession>
<evidence type="ECO:0000256" key="1">
    <source>
        <dbReference type="ARBA" id="ARBA00023186"/>
    </source>
</evidence>
<dbReference type="InterPro" id="IPR001305">
    <property type="entry name" value="HSP_DnaJ_Cys-rich_dom"/>
</dbReference>
<feature type="domain" description="J" evidence="2">
    <location>
        <begin position="6"/>
        <end position="71"/>
    </location>
</feature>
<dbReference type="Gene3D" id="1.10.287.110">
    <property type="entry name" value="DnaJ domain"/>
    <property type="match status" value="1"/>
</dbReference>
<dbReference type="PROSITE" id="PS00636">
    <property type="entry name" value="DNAJ_1"/>
    <property type="match status" value="1"/>
</dbReference>
<dbReference type="CDD" id="cd10719">
    <property type="entry name" value="DnaJ_zf"/>
    <property type="match status" value="1"/>
</dbReference>
<reference evidence="4" key="1">
    <citation type="submission" date="2018-05" db="EMBL/GenBank/DDBJ databases">
        <authorList>
            <person name="Lanie J.A."/>
            <person name="Ng W.-L."/>
            <person name="Kazmierczak K.M."/>
            <person name="Andrzejewski T.M."/>
            <person name="Davidsen T.M."/>
            <person name="Wayne K.J."/>
            <person name="Tettelin H."/>
            <person name="Glass J.I."/>
            <person name="Rusch D."/>
            <person name="Podicherti R."/>
            <person name="Tsui H.-C.T."/>
            <person name="Winkler M.E."/>
        </authorList>
    </citation>
    <scope>NUCLEOTIDE SEQUENCE</scope>
</reference>
<dbReference type="SMART" id="SM00271">
    <property type="entry name" value="DnaJ"/>
    <property type="match status" value="1"/>
</dbReference>
<dbReference type="InterPro" id="IPR051938">
    <property type="entry name" value="Apopto_cytoskel_mod"/>
</dbReference>
<dbReference type="SUPFAM" id="SSF57938">
    <property type="entry name" value="DnaJ/Hsp40 cysteine-rich domain"/>
    <property type="match status" value="1"/>
</dbReference>
<feature type="non-terminal residue" evidence="4">
    <location>
        <position position="1"/>
    </location>
</feature>
<dbReference type="InterPro" id="IPR018253">
    <property type="entry name" value="DnaJ_domain_CS"/>
</dbReference>
<dbReference type="Gene3D" id="2.10.230.10">
    <property type="entry name" value="Heat shock protein DnaJ, cysteine-rich domain"/>
    <property type="match status" value="1"/>
</dbReference>
<dbReference type="PANTHER" id="PTHR44145:SF3">
    <property type="entry name" value="DNAJ HOMOLOG SUBFAMILY A MEMBER 3, MITOCHONDRIAL"/>
    <property type="match status" value="1"/>
</dbReference>
<keyword evidence="1" id="KW-0143">Chaperone</keyword>
<dbReference type="AlphaFoldDB" id="A0A381ZG53"/>
<evidence type="ECO:0000313" key="4">
    <source>
        <dbReference type="EMBL" id="SVA88288.1"/>
    </source>
</evidence>
<dbReference type="CDD" id="cd06257">
    <property type="entry name" value="DnaJ"/>
    <property type="match status" value="1"/>
</dbReference>
<dbReference type="PANTHER" id="PTHR44145">
    <property type="entry name" value="DNAJ HOMOLOG SUBFAMILY A MEMBER 3, MITOCHONDRIAL"/>
    <property type="match status" value="1"/>
</dbReference>
<sequence length="253" mass="26696">VAGGKDFYRVLGVAEKASEEEIKKAYRKVAKTHHPDANPGNDKAAERFKEIGEAYSVLGDPGKRKQYDQIRRLGGLGFDRGQARGSGPGTPGMDPGFSFDDLQGGFGNVSDLFSSLFDTGRGAPTTAKKSRRQKGQNVEYIVEIPFLTAVRGGKISADVAITEDCITCDGDGAKPGTEGRRCSECGGTGTVSFGQGGFAVNRPCPGCFGRGTIPQTLCDSCLGRGAVRQTRKIQINVRPGIDSGSKVRLSGQG</sequence>
<dbReference type="Gene3D" id="2.60.260.20">
    <property type="entry name" value="Urease metallochaperone UreE, N-terminal domain"/>
    <property type="match status" value="1"/>
</dbReference>
<dbReference type="InterPro" id="IPR001623">
    <property type="entry name" value="DnaJ_domain"/>
</dbReference>
<dbReference type="GO" id="GO:0031072">
    <property type="term" value="F:heat shock protein binding"/>
    <property type="evidence" value="ECO:0007669"/>
    <property type="project" value="InterPro"/>
</dbReference>
<feature type="non-terminal residue" evidence="4">
    <location>
        <position position="253"/>
    </location>
</feature>
<evidence type="ECO:0000259" key="3">
    <source>
        <dbReference type="PROSITE" id="PS51188"/>
    </source>
</evidence>
<dbReference type="GO" id="GO:0051082">
    <property type="term" value="F:unfolded protein binding"/>
    <property type="evidence" value="ECO:0007669"/>
    <property type="project" value="InterPro"/>
</dbReference>
<dbReference type="GO" id="GO:0006457">
    <property type="term" value="P:protein folding"/>
    <property type="evidence" value="ECO:0007669"/>
    <property type="project" value="InterPro"/>
</dbReference>
<gene>
    <name evidence="4" type="ORF">METZ01_LOCUS141142</name>
</gene>
<evidence type="ECO:0000259" key="2">
    <source>
        <dbReference type="PROSITE" id="PS50076"/>
    </source>
</evidence>
<dbReference type="Pfam" id="PF00226">
    <property type="entry name" value="DnaJ"/>
    <property type="match status" value="1"/>
</dbReference>
<dbReference type="EMBL" id="UINC01021216">
    <property type="protein sequence ID" value="SVA88288.1"/>
    <property type="molecule type" value="Genomic_DNA"/>
</dbReference>
<evidence type="ECO:0008006" key="5">
    <source>
        <dbReference type="Google" id="ProtNLM"/>
    </source>
</evidence>
<dbReference type="PRINTS" id="PR00625">
    <property type="entry name" value="JDOMAIN"/>
</dbReference>
<dbReference type="PROSITE" id="PS50076">
    <property type="entry name" value="DNAJ_2"/>
    <property type="match status" value="1"/>
</dbReference>